<evidence type="ECO:0008006" key="5">
    <source>
        <dbReference type="Google" id="ProtNLM"/>
    </source>
</evidence>
<feature type="repeat" description="PPR" evidence="2">
    <location>
        <begin position="122"/>
        <end position="156"/>
    </location>
</feature>
<comment type="caution">
    <text evidence="3">The sequence shown here is derived from an EMBL/GenBank/DDBJ whole genome shotgun (WGS) entry which is preliminary data.</text>
</comment>
<dbReference type="Pfam" id="PF13041">
    <property type="entry name" value="PPR_2"/>
    <property type="match status" value="1"/>
</dbReference>
<sequence>MHGNWELFGLRPNKGCVWYTTMMMGFAQNDCWREAIEVGFGNVECRMLHALVVKMMMNGFAPVSTNLLHMYCICSSLGDGRSLFDEMEERNIFSWNVMLNGYVKAGLGELAREWFERIPMKDVVSWGTMIDGYVQLGGLSGAFMMYRAMLHDGISPNDVMIVDFISGFG</sequence>
<keyword evidence="1" id="KW-0677">Repeat</keyword>
<evidence type="ECO:0000313" key="3">
    <source>
        <dbReference type="EMBL" id="KAI9182286.1"/>
    </source>
</evidence>
<dbReference type="AlphaFoldDB" id="A0AAD5NTZ2"/>
<evidence type="ECO:0000256" key="1">
    <source>
        <dbReference type="ARBA" id="ARBA00022737"/>
    </source>
</evidence>
<dbReference type="GO" id="GO:0003723">
    <property type="term" value="F:RNA binding"/>
    <property type="evidence" value="ECO:0007669"/>
    <property type="project" value="InterPro"/>
</dbReference>
<dbReference type="Gene3D" id="1.25.40.10">
    <property type="entry name" value="Tetratricopeptide repeat domain"/>
    <property type="match status" value="1"/>
</dbReference>
<dbReference type="PANTHER" id="PTHR47926:SF407">
    <property type="entry name" value="(WILD MALAYSIAN BANANA) HYPOTHETICAL PROTEIN"/>
    <property type="match status" value="1"/>
</dbReference>
<proteinExistence type="predicted"/>
<feature type="repeat" description="PPR" evidence="2">
    <location>
        <begin position="91"/>
        <end position="121"/>
    </location>
</feature>
<organism evidence="3 4">
    <name type="scientific">Acer negundo</name>
    <name type="common">Box elder</name>
    <dbReference type="NCBI Taxonomy" id="4023"/>
    <lineage>
        <taxon>Eukaryota</taxon>
        <taxon>Viridiplantae</taxon>
        <taxon>Streptophyta</taxon>
        <taxon>Embryophyta</taxon>
        <taxon>Tracheophyta</taxon>
        <taxon>Spermatophyta</taxon>
        <taxon>Magnoliopsida</taxon>
        <taxon>eudicotyledons</taxon>
        <taxon>Gunneridae</taxon>
        <taxon>Pentapetalae</taxon>
        <taxon>rosids</taxon>
        <taxon>malvids</taxon>
        <taxon>Sapindales</taxon>
        <taxon>Sapindaceae</taxon>
        <taxon>Hippocastanoideae</taxon>
        <taxon>Acereae</taxon>
        <taxon>Acer</taxon>
    </lineage>
</organism>
<dbReference type="NCBIfam" id="TIGR00756">
    <property type="entry name" value="PPR"/>
    <property type="match status" value="2"/>
</dbReference>
<accession>A0AAD5NTZ2</accession>
<dbReference type="Proteomes" id="UP001064489">
    <property type="component" value="Chromosome 4"/>
</dbReference>
<keyword evidence="4" id="KW-1185">Reference proteome</keyword>
<dbReference type="InterPro" id="IPR011990">
    <property type="entry name" value="TPR-like_helical_dom_sf"/>
</dbReference>
<dbReference type="Pfam" id="PF01535">
    <property type="entry name" value="PPR"/>
    <property type="match status" value="2"/>
</dbReference>
<gene>
    <name evidence="3" type="ORF">LWI28_023878</name>
</gene>
<dbReference type="EMBL" id="JAJSOW010000101">
    <property type="protein sequence ID" value="KAI9182286.1"/>
    <property type="molecule type" value="Genomic_DNA"/>
</dbReference>
<dbReference type="PANTHER" id="PTHR47926">
    <property type="entry name" value="PENTATRICOPEPTIDE REPEAT-CONTAINING PROTEIN"/>
    <property type="match status" value="1"/>
</dbReference>
<dbReference type="PROSITE" id="PS51375">
    <property type="entry name" value="PPR"/>
    <property type="match status" value="2"/>
</dbReference>
<evidence type="ECO:0000256" key="2">
    <source>
        <dbReference type="PROSITE-ProRule" id="PRU00708"/>
    </source>
</evidence>
<protein>
    <recommendedName>
        <fullName evidence="5">Pentatricopeptide repeat-containing protein</fullName>
    </recommendedName>
</protein>
<dbReference type="GO" id="GO:0009451">
    <property type="term" value="P:RNA modification"/>
    <property type="evidence" value="ECO:0007669"/>
    <property type="project" value="InterPro"/>
</dbReference>
<name>A0AAD5NTZ2_ACENE</name>
<evidence type="ECO:0000313" key="4">
    <source>
        <dbReference type="Proteomes" id="UP001064489"/>
    </source>
</evidence>
<dbReference type="InterPro" id="IPR046960">
    <property type="entry name" value="PPR_At4g14850-like_plant"/>
</dbReference>
<dbReference type="InterPro" id="IPR002885">
    <property type="entry name" value="PPR_rpt"/>
</dbReference>
<reference evidence="3" key="1">
    <citation type="journal article" date="2022" name="Plant J.">
        <title>Strategies of tolerance reflected in two North American maple genomes.</title>
        <authorList>
            <person name="McEvoy S.L."/>
            <person name="Sezen U.U."/>
            <person name="Trouern-Trend A."/>
            <person name="McMahon S.M."/>
            <person name="Schaberg P.G."/>
            <person name="Yang J."/>
            <person name="Wegrzyn J.L."/>
            <person name="Swenson N.G."/>
        </authorList>
    </citation>
    <scope>NUCLEOTIDE SEQUENCE</scope>
    <source>
        <strain evidence="3">91603</strain>
    </source>
</reference>
<reference evidence="3" key="2">
    <citation type="submission" date="2023-02" db="EMBL/GenBank/DDBJ databases">
        <authorList>
            <person name="Swenson N.G."/>
            <person name="Wegrzyn J.L."/>
            <person name="Mcevoy S.L."/>
        </authorList>
    </citation>
    <scope>NUCLEOTIDE SEQUENCE</scope>
    <source>
        <strain evidence="3">91603</strain>
        <tissue evidence="3">Leaf</tissue>
    </source>
</reference>